<keyword evidence="2" id="KW-1185">Reference proteome</keyword>
<dbReference type="EMBL" id="NHYE01005084">
    <property type="protein sequence ID" value="PPQ77451.1"/>
    <property type="molecule type" value="Genomic_DNA"/>
</dbReference>
<protein>
    <submittedName>
        <fullName evidence="1">Uncharacterized protein</fullName>
    </submittedName>
</protein>
<organism evidence="1 2">
    <name type="scientific">Gymnopilus dilepis</name>
    <dbReference type="NCBI Taxonomy" id="231916"/>
    <lineage>
        <taxon>Eukaryota</taxon>
        <taxon>Fungi</taxon>
        <taxon>Dikarya</taxon>
        <taxon>Basidiomycota</taxon>
        <taxon>Agaricomycotina</taxon>
        <taxon>Agaricomycetes</taxon>
        <taxon>Agaricomycetidae</taxon>
        <taxon>Agaricales</taxon>
        <taxon>Agaricineae</taxon>
        <taxon>Hymenogastraceae</taxon>
        <taxon>Gymnopilus</taxon>
    </lineage>
</organism>
<evidence type="ECO:0000313" key="2">
    <source>
        <dbReference type="Proteomes" id="UP000284706"/>
    </source>
</evidence>
<accession>A0A409WG53</accession>
<dbReference type="InParanoid" id="A0A409WG53"/>
<dbReference type="AlphaFoldDB" id="A0A409WG53"/>
<proteinExistence type="predicted"/>
<name>A0A409WG53_9AGAR</name>
<sequence length="224" mass="24273">MYSARATNHVKGDYDAPVPYTMESTASAAGILNIKPSGDRPGLCTGGRSSTLPQARRPYFHGRPLCNLKIAAAIDKAWSGKAGDGVYGFVDPAFTYPTAPTLTIRGPPGVEGQLMPSSTARIEAFNFSRRYSSHTSAVFYMPSRHREASRVDAKKTGSHALVMANRFCPLESKLRWLVQHSSLQAASWIVAASHTTVSQPYKATMPQRRTTTVTVAAAQGVWAR</sequence>
<gene>
    <name evidence="1" type="ORF">CVT26_005813</name>
</gene>
<comment type="caution">
    <text evidence="1">The sequence shown here is derived from an EMBL/GenBank/DDBJ whole genome shotgun (WGS) entry which is preliminary data.</text>
</comment>
<evidence type="ECO:0000313" key="1">
    <source>
        <dbReference type="EMBL" id="PPQ77451.1"/>
    </source>
</evidence>
<dbReference type="Proteomes" id="UP000284706">
    <property type="component" value="Unassembled WGS sequence"/>
</dbReference>
<reference evidence="1 2" key="1">
    <citation type="journal article" date="2018" name="Evol. Lett.">
        <title>Horizontal gene cluster transfer increased hallucinogenic mushroom diversity.</title>
        <authorList>
            <person name="Reynolds H.T."/>
            <person name="Vijayakumar V."/>
            <person name="Gluck-Thaler E."/>
            <person name="Korotkin H.B."/>
            <person name="Matheny P.B."/>
            <person name="Slot J.C."/>
        </authorList>
    </citation>
    <scope>NUCLEOTIDE SEQUENCE [LARGE SCALE GENOMIC DNA]</scope>
    <source>
        <strain evidence="1 2">SRW20</strain>
    </source>
</reference>